<organism evidence="3 4">
    <name type="scientific">Elysia crispata</name>
    <name type="common">lettuce slug</name>
    <dbReference type="NCBI Taxonomy" id="231223"/>
    <lineage>
        <taxon>Eukaryota</taxon>
        <taxon>Metazoa</taxon>
        <taxon>Spiralia</taxon>
        <taxon>Lophotrochozoa</taxon>
        <taxon>Mollusca</taxon>
        <taxon>Gastropoda</taxon>
        <taxon>Heterobranchia</taxon>
        <taxon>Euthyneura</taxon>
        <taxon>Panpulmonata</taxon>
        <taxon>Sacoglossa</taxon>
        <taxon>Placobranchoidea</taxon>
        <taxon>Plakobranchidae</taxon>
        <taxon>Elysia</taxon>
    </lineage>
</organism>
<evidence type="ECO:0000313" key="4">
    <source>
        <dbReference type="Proteomes" id="UP001283361"/>
    </source>
</evidence>
<dbReference type="GO" id="GO:0008028">
    <property type="term" value="F:monocarboxylic acid transmembrane transporter activity"/>
    <property type="evidence" value="ECO:0007669"/>
    <property type="project" value="TreeGrafter"/>
</dbReference>
<dbReference type="PANTHER" id="PTHR11360:SF284">
    <property type="entry name" value="EG:103B4.3 PROTEIN-RELATED"/>
    <property type="match status" value="1"/>
</dbReference>
<dbReference type="Pfam" id="PF07690">
    <property type="entry name" value="MFS_1"/>
    <property type="match status" value="2"/>
</dbReference>
<dbReference type="Gene3D" id="1.20.1250.20">
    <property type="entry name" value="MFS general substrate transporter like domains"/>
    <property type="match status" value="2"/>
</dbReference>
<keyword evidence="4" id="KW-1185">Reference proteome</keyword>
<feature type="transmembrane region" description="Helical" evidence="2">
    <location>
        <begin position="154"/>
        <end position="174"/>
    </location>
</feature>
<evidence type="ECO:0000313" key="3">
    <source>
        <dbReference type="EMBL" id="KAK3777078.1"/>
    </source>
</evidence>
<feature type="transmembrane region" description="Helical" evidence="2">
    <location>
        <begin position="603"/>
        <end position="623"/>
    </location>
</feature>
<sequence>MYNIGGHIPGLVSALSSGQGASVQSLLRAQIGNAVFPVLTDIKTKMAVSEGGWGWVVVLCCFYQHTFAASAVYSLSVYYISWVMDFETGRGITSWVMTLSMAFSMGAGPIVASLSARFGHRPVVIAGAVISALGFFASCFVTSVYALIAFVGAVSGLGQGMQYLPSLALIPFYFQKKRSFAMGIAMSGSGVGTFLYPTFLIWLEEQYTWRGAMLIVSGLILNVAVCGALLRPLEITEEDLESEHGNNDEQNGEIKTDVIKIVDVQPIDVNEDSIEFNETSKNNGVHLLYEDSVFSLGKGNKDVDTQNPLLGKGGESKNIIDKQKSVILFKTPLFCNDSNGSVTCLSQQTHLSNINDDANGHSVIPLQSSAPMSSSGNVHLPSQLKSFYKQSPALARLKGNAAPRSNSLQQLRMPQTEASSERQKFSSVVELRKNFNTNKSSTCLSTSASVIRGTGSCRSNVDILLSNSIFDLDKADKRRNSALRQRLYKDTEGAQTPYVSLRHDSTRLLDIHTSQTFTRKESVDAHSVELSNGLSHMPSKPKIWSFGSSLPTHFKIYIDIMKNPYFATFSLVNFLNSLTYLMPVVYIVDRAVDNGVDKADAALAFSMYGAGNLFGRVAIGLLADQGFNSLLLGAACLMGCGVSTCLSPLCGANAVMHGIYGFAFGTSSGGFVTLTPLILVDLLGLSLVSRSYGLTLLFQALGYVAGTPVAGWIFDASSSYTVSFILHGAAIVVSAVILASLWVVSVRSFRRDAAAAATVHDDRPEKLDNNGESDLYIPKVVVNGGASIDDINEFGEASATN</sequence>
<evidence type="ECO:0008006" key="5">
    <source>
        <dbReference type="Google" id="ProtNLM"/>
    </source>
</evidence>
<feature type="transmembrane region" description="Helical" evidence="2">
    <location>
        <begin position="565"/>
        <end position="588"/>
    </location>
</feature>
<name>A0AAE0ZXE9_9GAST</name>
<feature type="transmembrane region" description="Helical" evidence="2">
    <location>
        <begin position="720"/>
        <end position="744"/>
    </location>
</feature>
<keyword evidence="2" id="KW-1133">Transmembrane helix</keyword>
<feature type="transmembrane region" description="Helical" evidence="2">
    <location>
        <begin position="655"/>
        <end position="680"/>
    </location>
</feature>
<dbReference type="SUPFAM" id="SSF103473">
    <property type="entry name" value="MFS general substrate transporter"/>
    <property type="match status" value="1"/>
</dbReference>
<evidence type="ECO:0000256" key="1">
    <source>
        <dbReference type="SAM" id="MobiDB-lite"/>
    </source>
</evidence>
<dbReference type="EMBL" id="JAWDGP010003139">
    <property type="protein sequence ID" value="KAK3777078.1"/>
    <property type="molecule type" value="Genomic_DNA"/>
</dbReference>
<feature type="compositionally biased region" description="Polar residues" evidence="1">
    <location>
        <begin position="403"/>
        <end position="418"/>
    </location>
</feature>
<feature type="transmembrane region" description="Helical" evidence="2">
    <location>
        <begin position="630"/>
        <end position="649"/>
    </location>
</feature>
<evidence type="ECO:0000256" key="2">
    <source>
        <dbReference type="SAM" id="Phobius"/>
    </source>
</evidence>
<feature type="transmembrane region" description="Helical" evidence="2">
    <location>
        <begin position="123"/>
        <end position="148"/>
    </location>
</feature>
<keyword evidence="2" id="KW-0812">Transmembrane</keyword>
<feature type="transmembrane region" description="Helical" evidence="2">
    <location>
        <begin position="209"/>
        <end position="230"/>
    </location>
</feature>
<dbReference type="Proteomes" id="UP001283361">
    <property type="component" value="Unassembled WGS sequence"/>
</dbReference>
<reference evidence="3" key="1">
    <citation type="journal article" date="2023" name="G3 (Bethesda)">
        <title>A reference genome for the long-term kleptoplast-retaining sea slug Elysia crispata morphotype clarki.</title>
        <authorList>
            <person name="Eastman K.E."/>
            <person name="Pendleton A.L."/>
            <person name="Shaikh M.A."/>
            <person name="Suttiyut T."/>
            <person name="Ogas R."/>
            <person name="Tomko P."/>
            <person name="Gavelis G."/>
            <person name="Widhalm J.R."/>
            <person name="Wisecaver J.H."/>
        </authorList>
    </citation>
    <scope>NUCLEOTIDE SEQUENCE</scope>
    <source>
        <strain evidence="3">ECLA1</strain>
    </source>
</reference>
<protein>
    <recommendedName>
        <fullName evidence="5">Major facilitator superfamily (MFS) profile domain-containing protein</fullName>
    </recommendedName>
</protein>
<feature type="region of interest" description="Disordered" evidence="1">
    <location>
        <begin position="400"/>
        <end position="424"/>
    </location>
</feature>
<dbReference type="AlphaFoldDB" id="A0AAE0ZXE9"/>
<feature type="transmembrane region" description="Helical" evidence="2">
    <location>
        <begin position="53"/>
        <end position="80"/>
    </location>
</feature>
<proteinExistence type="predicted"/>
<feature type="transmembrane region" description="Helical" evidence="2">
    <location>
        <begin position="181"/>
        <end position="203"/>
    </location>
</feature>
<dbReference type="InterPro" id="IPR011701">
    <property type="entry name" value="MFS"/>
</dbReference>
<dbReference type="InterPro" id="IPR050327">
    <property type="entry name" value="Proton-linked_MCT"/>
</dbReference>
<comment type="caution">
    <text evidence="3">The sequence shown here is derived from an EMBL/GenBank/DDBJ whole genome shotgun (WGS) entry which is preliminary data.</text>
</comment>
<dbReference type="PANTHER" id="PTHR11360">
    <property type="entry name" value="MONOCARBOXYLATE TRANSPORTER"/>
    <property type="match status" value="1"/>
</dbReference>
<gene>
    <name evidence="3" type="ORF">RRG08_008924</name>
</gene>
<feature type="transmembrane region" description="Helical" evidence="2">
    <location>
        <begin position="92"/>
        <end position="111"/>
    </location>
</feature>
<accession>A0AAE0ZXE9</accession>
<keyword evidence="2" id="KW-0472">Membrane</keyword>
<dbReference type="InterPro" id="IPR036259">
    <property type="entry name" value="MFS_trans_sf"/>
</dbReference>
<feature type="transmembrane region" description="Helical" evidence="2">
    <location>
        <begin position="692"/>
        <end position="714"/>
    </location>
</feature>